<sequence length="62" mass="7074">METRNLYRDNERVVEAVFYNDKLLYTEIYFFDADLSLCGRVTVYSNGTVIISGDVDVIKGGD</sequence>
<protein>
    <submittedName>
        <fullName evidence="1">Transcription factor TFIID (Or TATA-binding protein, TBP)</fullName>
    </submittedName>
</protein>
<dbReference type="EMBL" id="BK032638">
    <property type="protein sequence ID" value="DAF52523.1"/>
    <property type="molecule type" value="Genomic_DNA"/>
</dbReference>
<accession>A0A8S5SNY7</accession>
<proteinExistence type="predicted"/>
<organism evidence="1">
    <name type="scientific">Siphoviridae sp. ctCb814</name>
    <dbReference type="NCBI Taxonomy" id="2827808"/>
    <lineage>
        <taxon>Viruses</taxon>
        <taxon>Duplodnaviria</taxon>
        <taxon>Heunggongvirae</taxon>
        <taxon>Uroviricota</taxon>
        <taxon>Caudoviricetes</taxon>
    </lineage>
</organism>
<name>A0A8S5SNY7_9CAUD</name>
<evidence type="ECO:0000313" key="1">
    <source>
        <dbReference type="EMBL" id="DAF52523.1"/>
    </source>
</evidence>
<reference evidence="1" key="1">
    <citation type="journal article" date="2021" name="Proc. Natl. Acad. Sci. U.S.A.">
        <title>A Catalog of Tens of Thousands of Viruses from Human Metagenomes Reveals Hidden Associations with Chronic Diseases.</title>
        <authorList>
            <person name="Tisza M.J."/>
            <person name="Buck C.B."/>
        </authorList>
    </citation>
    <scope>NUCLEOTIDE SEQUENCE</scope>
    <source>
        <strain evidence="1">CtCb814</strain>
    </source>
</reference>